<keyword evidence="2" id="KW-1185">Reference proteome</keyword>
<dbReference type="OrthoDB" id="9947112at2"/>
<dbReference type="GeneID" id="78127748"/>
<proteinExistence type="predicted"/>
<evidence type="ECO:0000313" key="2">
    <source>
        <dbReference type="Proteomes" id="UP000325415"/>
    </source>
</evidence>
<organism evidence="1 2">
    <name type="scientific">Bifidobacterium tibiigranuli</name>
    <dbReference type="NCBI Taxonomy" id="2172043"/>
    <lineage>
        <taxon>Bacteria</taxon>
        <taxon>Bacillati</taxon>
        <taxon>Actinomycetota</taxon>
        <taxon>Actinomycetes</taxon>
        <taxon>Bifidobacteriales</taxon>
        <taxon>Bifidobacteriaceae</taxon>
        <taxon>Bifidobacterium</taxon>
    </lineage>
</organism>
<name>A0A5N6S064_9BIFI</name>
<dbReference type="Proteomes" id="UP000325415">
    <property type="component" value="Unassembled WGS sequence"/>
</dbReference>
<dbReference type="RefSeq" id="WP_152581292.1">
    <property type="nucleotide sequence ID" value="NZ_JALCCS010000024.1"/>
</dbReference>
<protein>
    <submittedName>
        <fullName evidence="1">Uncharacterized protein</fullName>
    </submittedName>
</protein>
<evidence type="ECO:0000313" key="1">
    <source>
        <dbReference type="EMBL" id="KAE8127526.1"/>
    </source>
</evidence>
<sequence>MTVLTFDDVTYSKAEAEARRQGVDLGAEINKLGKLVTAYAHDAEVREAELAEGDKIAGTWRTHEDIRRYLEDVKREAGIDA</sequence>
<dbReference type="AlphaFoldDB" id="A0A5N6S064"/>
<comment type="caution">
    <text evidence="1">The sequence shown here is derived from an EMBL/GenBank/DDBJ whole genome shotgun (WGS) entry which is preliminary data.</text>
</comment>
<accession>A0A5N6S064</accession>
<reference evidence="1 2" key="1">
    <citation type="submission" date="2018-04" db="EMBL/GenBank/DDBJ databases">
        <authorList>
            <person name="Eckel V.P."/>
            <person name="Vogel R.F."/>
        </authorList>
    </citation>
    <scope>NUCLEOTIDE SEQUENCE [LARGE SCALE GENOMIC DNA]</scope>
    <source>
        <strain evidence="2">TMW 2.1764</strain>
    </source>
</reference>
<gene>
    <name evidence="1" type="ORF">DDE84_08645</name>
</gene>
<dbReference type="EMBL" id="QDAG01000008">
    <property type="protein sequence ID" value="KAE8127526.1"/>
    <property type="molecule type" value="Genomic_DNA"/>
</dbReference>